<protein>
    <submittedName>
        <fullName evidence="1">Uncharacterized protein</fullName>
    </submittedName>
</protein>
<proteinExistence type="predicted"/>
<evidence type="ECO:0000313" key="1">
    <source>
        <dbReference type="EMBL" id="SVC27562.1"/>
    </source>
</evidence>
<accession>A0A382KWR7</accession>
<sequence>MAGTDAKQESYLFFESAYLDGIFLSTKYGKCRDVDRVKHGCVIDSVAEFIG</sequence>
<reference evidence="1" key="1">
    <citation type="submission" date="2018-05" db="EMBL/GenBank/DDBJ databases">
        <authorList>
            <person name="Lanie J.A."/>
            <person name="Ng W.-L."/>
            <person name="Kazmierczak K.M."/>
            <person name="Andrzejewski T.M."/>
            <person name="Davidsen T.M."/>
            <person name="Wayne K.J."/>
            <person name="Tettelin H."/>
            <person name="Glass J.I."/>
            <person name="Rusch D."/>
            <person name="Podicherti R."/>
            <person name="Tsui H.-C.T."/>
            <person name="Winkler M.E."/>
        </authorList>
    </citation>
    <scope>NUCLEOTIDE SEQUENCE</scope>
</reference>
<name>A0A382KWR7_9ZZZZ</name>
<organism evidence="1">
    <name type="scientific">marine metagenome</name>
    <dbReference type="NCBI Taxonomy" id="408172"/>
    <lineage>
        <taxon>unclassified sequences</taxon>
        <taxon>metagenomes</taxon>
        <taxon>ecological metagenomes</taxon>
    </lineage>
</organism>
<gene>
    <name evidence="1" type="ORF">METZ01_LOCUS280416</name>
</gene>
<dbReference type="AlphaFoldDB" id="A0A382KWR7"/>
<dbReference type="EMBL" id="UINC01082626">
    <property type="protein sequence ID" value="SVC27562.1"/>
    <property type="molecule type" value="Genomic_DNA"/>
</dbReference>